<keyword evidence="4" id="KW-0520">NAD</keyword>
<gene>
    <name evidence="10" type="ORF">ACFFU9_12580</name>
</gene>
<evidence type="ECO:0000256" key="6">
    <source>
        <dbReference type="PROSITE-ProRule" id="PRU10007"/>
    </source>
</evidence>
<name>A0ABV5FDT6_9FLAO</name>
<evidence type="ECO:0000259" key="9">
    <source>
        <dbReference type="Pfam" id="PF01619"/>
    </source>
</evidence>
<dbReference type="EMBL" id="JBHMFC010000081">
    <property type="protein sequence ID" value="MFB9057576.1"/>
    <property type="molecule type" value="Genomic_DNA"/>
</dbReference>
<dbReference type="InterPro" id="IPR016162">
    <property type="entry name" value="Ald_DH_N"/>
</dbReference>
<dbReference type="InterPro" id="IPR016163">
    <property type="entry name" value="Ald_DH_C"/>
</dbReference>
<protein>
    <recommendedName>
        <fullName evidence="2">L-glutamate gamma-semialdehyde dehydrogenase</fullName>
        <ecNumber evidence="2">1.2.1.88</ecNumber>
    </recommendedName>
</protein>
<dbReference type="InterPro" id="IPR016160">
    <property type="entry name" value="Ald_DH_CS_CYS"/>
</dbReference>
<keyword evidence="3 7" id="KW-0560">Oxidoreductase</keyword>
<evidence type="ECO:0000256" key="3">
    <source>
        <dbReference type="ARBA" id="ARBA00023002"/>
    </source>
</evidence>
<dbReference type="PIRSF" id="PIRSF000197">
    <property type="entry name" value="Bifunct_PutA"/>
    <property type="match status" value="1"/>
</dbReference>
<reference evidence="10 11" key="1">
    <citation type="submission" date="2024-09" db="EMBL/GenBank/DDBJ databases">
        <authorList>
            <person name="Sun Q."/>
            <person name="Mori K."/>
        </authorList>
    </citation>
    <scope>NUCLEOTIDE SEQUENCE [LARGE SCALE GENOMIC DNA]</scope>
    <source>
        <strain evidence="10 11">CECT 8622</strain>
    </source>
</reference>
<comment type="caution">
    <text evidence="10">The sequence shown here is derived from an EMBL/GenBank/DDBJ whole genome shotgun (WGS) entry which is preliminary data.</text>
</comment>
<evidence type="ECO:0000313" key="10">
    <source>
        <dbReference type="EMBL" id="MFB9057576.1"/>
    </source>
</evidence>
<dbReference type="PANTHER" id="PTHR42862:SF1">
    <property type="entry name" value="DELTA-1-PYRROLINE-5-CARBOXYLATE DEHYDROGENASE 2, ISOFORM A-RELATED"/>
    <property type="match status" value="1"/>
</dbReference>
<sequence>MAKRITEKQQQDILDLAETLQQPRENAKPTLFSKRIGPIIENPEAKTFLIRMMDTAFRSSNYIRISKYMDRLLKANKASFVIFNRFEKALINIYRYVGNKVPFISIPLMLGQIKSVTKPILFFVNDSKFKTHVLNRKKEGVVLNVNLIGESLVGEEEAAVRIENYCLLLNQKEVDYISVKASTISSQLKPMAFNKTVDDLVEKLSVLYQEVIDIEKRTGRTKFVNLDMEEYRDLEITLSTFMKTLDLPQFKHLRMGIVLQAYLPDSYQAMERLQTWAKKRVQNGGSPIKVRLVKGANLEMEKTEASLEDWPLATYATKLDTDANFKKMLLEMLTKNSAPALNVGIASHNIFDLAFGLHLVKAHQIERFVDFEMLEGMANETVYELLKQQVHLLLYTPIVKKENYNNAIAYLVRRLDEGTQPGNFLKEGFELKKGSEKWNMLKQQFLDSLARMESVRETQNRLQDRANETPVAQTKFSNVPNTDWILSANRAWISKMKSNWQNPLNILGDTIPVVGVLPKKEREKTSIEAWNGTHPWTYELADSEDYQQVIEATSEWYGFSVNERAELLRAAAVEIEKNRADLIGVAVVELGKTVAEVDVEVSEAIDFANYYAQTAIDLYYTEGIESTSSGINLVLSPWNFPIAIPIGGVLASLAAGKRVILKPSQNAAACSYLVAKALWTAGIPKSAFAFLPAKEDTLDAFLIDDTIFDAVILTGGTATAKFLLERTPKLKLFAETGGKNATIVTALSDREQAIKNVVQSAFGNTGQKCSATSLLILDEEVFNDNHFKYLLKDATESRPYGNPWDFETEIGPLAVKINEKLQHVLDHTPDSQWLLKPKVNGGFFLSPGIKWGITPADYEYKHELFGPILCVMKAKNLKHAVRLVNNLDYGLTSGIESLDTHEVDYWLNNVRAGNLYANRSTTGAIVQRQPFGGMKASCFGFGMKAGGPNYVAQFLNRSEKVLFSKVVKSSYQNAYDKHFSKAIDYAKLRGQHNINVYLKPKEILVCLDSEVPKKDIQKTQMVAEILKVPISFYALEAIPAMPSCRVIENWIEIEQRINHHTVIRALNYDRIDISLLTLCREKDVHVYGEKPSNYGRYELLNYLTEQNRSINYHRYGNLMGVEPV</sequence>
<dbReference type="PANTHER" id="PTHR42862">
    <property type="entry name" value="DELTA-1-PYRROLINE-5-CARBOXYLATE DEHYDROGENASE 1, ISOFORM A-RELATED"/>
    <property type="match status" value="1"/>
</dbReference>
<feature type="domain" description="Proline dehydrogenase" evidence="9">
    <location>
        <begin position="133"/>
        <end position="426"/>
    </location>
</feature>
<evidence type="ECO:0000256" key="4">
    <source>
        <dbReference type="ARBA" id="ARBA00023027"/>
    </source>
</evidence>
<dbReference type="Gene3D" id="3.20.20.220">
    <property type="match status" value="1"/>
</dbReference>
<dbReference type="Pfam" id="PF00171">
    <property type="entry name" value="Aldedh"/>
    <property type="match status" value="1"/>
</dbReference>
<feature type="domain" description="Aldehyde dehydrogenase" evidence="8">
    <location>
        <begin position="523"/>
        <end position="956"/>
    </location>
</feature>
<evidence type="ECO:0000256" key="1">
    <source>
        <dbReference type="ARBA" id="ARBA00004786"/>
    </source>
</evidence>
<comment type="pathway">
    <text evidence="1">Amino-acid degradation; L-proline degradation into L-glutamate; L-glutamate from L-proline: step 2/2.</text>
</comment>
<feature type="active site" evidence="6">
    <location>
        <position position="735"/>
    </location>
</feature>
<dbReference type="RefSeq" id="WP_379861814.1">
    <property type="nucleotide sequence ID" value="NZ_JBHMFC010000081.1"/>
</dbReference>
<evidence type="ECO:0000256" key="5">
    <source>
        <dbReference type="ARBA" id="ARBA00048142"/>
    </source>
</evidence>
<dbReference type="InterPro" id="IPR050485">
    <property type="entry name" value="Proline_metab_enzyme"/>
</dbReference>
<dbReference type="InterPro" id="IPR002872">
    <property type="entry name" value="Proline_DH_dom"/>
</dbReference>
<proteinExistence type="inferred from homology"/>
<dbReference type="PROSITE" id="PS00687">
    <property type="entry name" value="ALDEHYDE_DEHYDR_GLU"/>
    <property type="match status" value="1"/>
</dbReference>
<accession>A0ABV5FDT6</accession>
<dbReference type="InterPro" id="IPR029041">
    <property type="entry name" value="FAD-linked_oxidoreductase-like"/>
</dbReference>
<comment type="similarity">
    <text evidence="7">Belongs to the aldehyde dehydrogenase family.</text>
</comment>
<dbReference type="Gene3D" id="3.40.605.10">
    <property type="entry name" value="Aldehyde Dehydrogenase, Chain A, domain 1"/>
    <property type="match status" value="1"/>
</dbReference>
<dbReference type="EC" id="1.2.1.88" evidence="2"/>
<keyword evidence="11" id="KW-1185">Reference proteome</keyword>
<evidence type="ECO:0000256" key="2">
    <source>
        <dbReference type="ARBA" id="ARBA00012884"/>
    </source>
</evidence>
<dbReference type="Pfam" id="PF01619">
    <property type="entry name" value="Pro_dh"/>
    <property type="match status" value="1"/>
</dbReference>
<dbReference type="SUPFAM" id="SSF53720">
    <property type="entry name" value="ALDH-like"/>
    <property type="match status" value="1"/>
</dbReference>
<dbReference type="PROSITE" id="PS00070">
    <property type="entry name" value="ALDEHYDE_DEHYDR_CYS"/>
    <property type="match status" value="1"/>
</dbReference>
<dbReference type="Gene3D" id="3.40.309.10">
    <property type="entry name" value="Aldehyde Dehydrogenase, Chain A, domain 2"/>
    <property type="match status" value="1"/>
</dbReference>
<evidence type="ECO:0000256" key="7">
    <source>
        <dbReference type="RuleBase" id="RU003345"/>
    </source>
</evidence>
<dbReference type="SUPFAM" id="SSF51730">
    <property type="entry name" value="FAD-linked oxidoreductase"/>
    <property type="match status" value="1"/>
</dbReference>
<evidence type="ECO:0000313" key="11">
    <source>
        <dbReference type="Proteomes" id="UP001589585"/>
    </source>
</evidence>
<organism evidence="10 11">
    <name type="scientific">Mariniflexile ostreae</name>
    <dbReference type="NCBI Taxonomy" id="1520892"/>
    <lineage>
        <taxon>Bacteria</taxon>
        <taxon>Pseudomonadati</taxon>
        <taxon>Bacteroidota</taxon>
        <taxon>Flavobacteriia</taxon>
        <taxon>Flavobacteriales</taxon>
        <taxon>Flavobacteriaceae</taxon>
        <taxon>Mariniflexile</taxon>
    </lineage>
</organism>
<comment type="catalytic activity">
    <reaction evidence="5">
        <text>L-glutamate 5-semialdehyde + NAD(+) + H2O = L-glutamate + NADH + 2 H(+)</text>
        <dbReference type="Rhea" id="RHEA:30235"/>
        <dbReference type="ChEBI" id="CHEBI:15377"/>
        <dbReference type="ChEBI" id="CHEBI:15378"/>
        <dbReference type="ChEBI" id="CHEBI:29985"/>
        <dbReference type="ChEBI" id="CHEBI:57540"/>
        <dbReference type="ChEBI" id="CHEBI:57945"/>
        <dbReference type="ChEBI" id="CHEBI:58066"/>
        <dbReference type="EC" id="1.2.1.88"/>
    </reaction>
</comment>
<evidence type="ECO:0000259" key="8">
    <source>
        <dbReference type="Pfam" id="PF00171"/>
    </source>
</evidence>
<dbReference type="Proteomes" id="UP001589585">
    <property type="component" value="Unassembled WGS sequence"/>
</dbReference>
<dbReference type="InterPro" id="IPR029510">
    <property type="entry name" value="Ald_DH_CS_GLU"/>
</dbReference>
<dbReference type="InterPro" id="IPR025703">
    <property type="entry name" value="Bifunct_PutA"/>
</dbReference>
<dbReference type="InterPro" id="IPR015590">
    <property type="entry name" value="Aldehyde_DH_dom"/>
</dbReference>
<dbReference type="InterPro" id="IPR016161">
    <property type="entry name" value="Ald_DH/histidinol_DH"/>
</dbReference>